<dbReference type="InterPro" id="IPR037923">
    <property type="entry name" value="HTH-like"/>
</dbReference>
<reference evidence="5 6" key="1">
    <citation type="submission" date="2020-02" db="EMBL/GenBank/DDBJ databases">
        <title>Paenibacillus sp. nov., isolated from rhizosphere soil of tomato.</title>
        <authorList>
            <person name="Weon H.-Y."/>
            <person name="Lee S.A."/>
        </authorList>
    </citation>
    <scope>NUCLEOTIDE SEQUENCE [LARGE SCALE GENOMIC DNA]</scope>
    <source>
        <strain evidence="5 6">14171R-81</strain>
    </source>
</reference>
<feature type="domain" description="HTH araC/xylS-type" evidence="4">
    <location>
        <begin position="176"/>
        <end position="274"/>
    </location>
</feature>
<keyword evidence="3" id="KW-0804">Transcription</keyword>
<evidence type="ECO:0000256" key="1">
    <source>
        <dbReference type="ARBA" id="ARBA00023015"/>
    </source>
</evidence>
<proteinExistence type="predicted"/>
<gene>
    <name evidence="5" type="ORF">GZH47_28215</name>
</gene>
<protein>
    <submittedName>
        <fullName evidence="5">AraC family transcriptional regulator</fullName>
    </submittedName>
</protein>
<dbReference type="Gene3D" id="1.10.10.60">
    <property type="entry name" value="Homeodomain-like"/>
    <property type="match status" value="2"/>
</dbReference>
<evidence type="ECO:0000259" key="4">
    <source>
        <dbReference type="PROSITE" id="PS01124"/>
    </source>
</evidence>
<dbReference type="GO" id="GO:0003700">
    <property type="term" value="F:DNA-binding transcription factor activity"/>
    <property type="evidence" value="ECO:0007669"/>
    <property type="project" value="InterPro"/>
</dbReference>
<dbReference type="InterPro" id="IPR018060">
    <property type="entry name" value="HTH_AraC"/>
</dbReference>
<dbReference type="InterPro" id="IPR020449">
    <property type="entry name" value="Tscrpt_reg_AraC-type_HTH"/>
</dbReference>
<dbReference type="PANTHER" id="PTHR43280:SF2">
    <property type="entry name" value="HTH-TYPE TRANSCRIPTIONAL REGULATOR EXSA"/>
    <property type="match status" value="1"/>
</dbReference>
<dbReference type="Proteomes" id="UP000479114">
    <property type="component" value="Chromosome"/>
</dbReference>
<dbReference type="PROSITE" id="PS01124">
    <property type="entry name" value="HTH_ARAC_FAMILY_2"/>
    <property type="match status" value="1"/>
</dbReference>
<dbReference type="InterPro" id="IPR018062">
    <property type="entry name" value="HTH_AraC-typ_CS"/>
</dbReference>
<organism evidence="5 6">
    <name type="scientific">Paenibacillus rhizovicinus</name>
    <dbReference type="NCBI Taxonomy" id="2704463"/>
    <lineage>
        <taxon>Bacteria</taxon>
        <taxon>Bacillati</taxon>
        <taxon>Bacillota</taxon>
        <taxon>Bacilli</taxon>
        <taxon>Bacillales</taxon>
        <taxon>Paenibacillaceae</taxon>
        <taxon>Paenibacillus</taxon>
    </lineage>
</organism>
<accession>A0A6C0P7D1</accession>
<dbReference type="InterPro" id="IPR009057">
    <property type="entry name" value="Homeodomain-like_sf"/>
</dbReference>
<dbReference type="SMART" id="SM00342">
    <property type="entry name" value="HTH_ARAC"/>
    <property type="match status" value="1"/>
</dbReference>
<dbReference type="GO" id="GO:0043565">
    <property type="term" value="F:sequence-specific DNA binding"/>
    <property type="evidence" value="ECO:0007669"/>
    <property type="project" value="InterPro"/>
</dbReference>
<dbReference type="PROSITE" id="PS00041">
    <property type="entry name" value="HTH_ARAC_FAMILY_1"/>
    <property type="match status" value="1"/>
</dbReference>
<dbReference type="RefSeq" id="WP_162644288.1">
    <property type="nucleotide sequence ID" value="NZ_CP048286.1"/>
</dbReference>
<evidence type="ECO:0000313" key="6">
    <source>
        <dbReference type="Proteomes" id="UP000479114"/>
    </source>
</evidence>
<dbReference type="PRINTS" id="PR00032">
    <property type="entry name" value="HTHARAC"/>
</dbReference>
<dbReference type="SUPFAM" id="SSF46689">
    <property type="entry name" value="Homeodomain-like"/>
    <property type="match status" value="2"/>
</dbReference>
<dbReference type="Pfam" id="PF12833">
    <property type="entry name" value="HTH_18"/>
    <property type="match status" value="1"/>
</dbReference>
<evidence type="ECO:0000313" key="5">
    <source>
        <dbReference type="EMBL" id="QHW34296.1"/>
    </source>
</evidence>
<dbReference type="SUPFAM" id="SSF51215">
    <property type="entry name" value="Regulatory protein AraC"/>
    <property type="match status" value="1"/>
</dbReference>
<dbReference type="AlphaFoldDB" id="A0A6C0P7D1"/>
<keyword evidence="1" id="KW-0805">Transcription regulation</keyword>
<keyword evidence="6" id="KW-1185">Reference proteome</keyword>
<evidence type="ECO:0000256" key="3">
    <source>
        <dbReference type="ARBA" id="ARBA00023163"/>
    </source>
</evidence>
<sequence length="278" mass="31983">MNMKREHSALTDLLHSLQIDVLSAFKTQVTHDWHDFDFVPEYNKFYYIVEGEGWLKSGTTELTPAAGDLCMLPAHVVQSYSVQKGCPPYLKYWCHFTASIGPFDLFQWIGVPLSISIADREEMTALFKLLVSLRTNSSIIARLREKSVMLEIVSRYLEHVPITILQHRSEDLKRIQFIQAYIDSHMDSSLKVEDMARAAHLHPNYFIAYFKKHFGVSPLKYMNRRRADKAKILLSTTALSIKDIADQTGFKETNHFAKFFRKETGQSPTEYRLLNGGG</sequence>
<evidence type="ECO:0000256" key="2">
    <source>
        <dbReference type="ARBA" id="ARBA00023125"/>
    </source>
</evidence>
<dbReference type="PANTHER" id="PTHR43280">
    <property type="entry name" value="ARAC-FAMILY TRANSCRIPTIONAL REGULATOR"/>
    <property type="match status" value="1"/>
</dbReference>
<keyword evidence="2" id="KW-0238">DNA-binding</keyword>
<dbReference type="EMBL" id="CP048286">
    <property type="protein sequence ID" value="QHW34296.1"/>
    <property type="molecule type" value="Genomic_DNA"/>
</dbReference>
<dbReference type="KEGG" id="prz:GZH47_28215"/>
<name>A0A6C0P7D1_9BACL</name>
<dbReference type="Gene3D" id="2.60.120.280">
    <property type="entry name" value="Regulatory protein AraC"/>
    <property type="match status" value="1"/>
</dbReference>